<feature type="signal peptide" evidence="1">
    <location>
        <begin position="1"/>
        <end position="21"/>
    </location>
</feature>
<proteinExistence type="predicted"/>
<evidence type="ECO:0000259" key="2">
    <source>
        <dbReference type="Pfam" id="PF00561"/>
    </source>
</evidence>
<feature type="chain" id="PRO_5045886781" evidence="1">
    <location>
        <begin position="22"/>
        <end position="311"/>
    </location>
</feature>
<gene>
    <name evidence="3" type="ORF">AB6713_16945</name>
</gene>
<protein>
    <submittedName>
        <fullName evidence="3">Alpha/beta fold hydrolase</fullName>
    </submittedName>
</protein>
<dbReference type="PANTHER" id="PTHR42977">
    <property type="entry name" value="HYDROLASE-RELATED"/>
    <property type="match status" value="1"/>
</dbReference>
<name>A0ABV4HWV2_9GAMM</name>
<keyword evidence="1" id="KW-0732">Signal</keyword>
<dbReference type="PRINTS" id="PR00412">
    <property type="entry name" value="EPOXHYDRLASE"/>
</dbReference>
<evidence type="ECO:0000313" key="4">
    <source>
        <dbReference type="Proteomes" id="UP001566331"/>
    </source>
</evidence>
<comment type="caution">
    <text evidence="3">The sequence shown here is derived from an EMBL/GenBank/DDBJ whole genome shotgun (WGS) entry which is preliminary data.</text>
</comment>
<dbReference type="RefSeq" id="WP_370563444.1">
    <property type="nucleotide sequence ID" value="NZ_JBFWIB010000004.1"/>
</dbReference>
<organism evidence="3 4">
    <name type="scientific">Luteimonas salinilitoris</name>
    <dbReference type="NCBI Taxonomy" id="3237697"/>
    <lineage>
        <taxon>Bacteria</taxon>
        <taxon>Pseudomonadati</taxon>
        <taxon>Pseudomonadota</taxon>
        <taxon>Gammaproteobacteria</taxon>
        <taxon>Lysobacterales</taxon>
        <taxon>Lysobacteraceae</taxon>
        <taxon>Luteimonas</taxon>
    </lineage>
</organism>
<keyword evidence="3" id="KW-0378">Hydrolase</keyword>
<evidence type="ECO:0000313" key="3">
    <source>
        <dbReference type="EMBL" id="MEZ0476286.1"/>
    </source>
</evidence>
<dbReference type="Gene3D" id="3.40.50.1820">
    <property type="entry name" value="alpha/beta hydrolase"/>
    <property type="match status" value="1"/>
</dbReference>
<feature type="domain" description="AB hydrolase-1" evidence="2">
    <location>
        <begin position="51"/>
        <end position="293"/>
    </location>
</feature>
<dbReference type="EMBL" id="JBFWIC010000031">
    <property type="protein sequence ID" value="MEZ0476286.1"/>
    <property type="molecule type" value="Genomic_DNA"/>
</dbReference>
<sequence>MNAKTVLLAAATLGSPLIATAADSAVQVRHQTMEVQGVSVFYREAGPADAPTVLLLHGFAASSYMFRELIPQLARDYHVIAPDLPGFGQTTVMPGVDFDYTFDHLASVIDAFTLAKGVDRYAMYVFDYGAPVGWRLAVKHPQKITAIVSQNGNAYEEGLSEGWADMRKAWDEPTAENREALRRFNTPDMIKWQYTEGVEDTSLIAPETWQLASAAIERIGVEAQMDLLLDYGHNIKQYPQLHEFFRQYRPPTLAIWGKNDPFFIPAGAEAFKRDNPNAEVRFLDTGHLAIETHGKEIAEGMLEFLDRSITP</sequence>
<keyword evidence="4" id="KW-1185">Reference proteome</keyword>
<dbReference type="Proteomes" id="UP001566331">
    <property type="component" value="Unassembled WGS sequence"/>
</dbReference>
<reference evidence="3 4" key="1">
    <citation type="submission" date="2024-07" db="EMBL/GenBank/DDBJ databases">
        <title>Luteimonas salilacus sp. nov., isolated from the shore soil of Salt Lake in Tibet of China.</title>
        <authorList>
            <person name="Zhang X."/>
            <person name="Li A."/>
        </authorList>
    </citation>
    <scope>NUCLEOTIDE SEQUENCE [LARGE SCALE GENOMIC DNA]</scope>
    <source>
        <strain evidence="3 4">B3-2-R+30</strain>
    </source>
</reference>
<dbReference type="InterPro" id="IPR051340">
    <property type="entry name" value="Haloalkane_dehalogenase"/>
</dbReference>
<dbReference type="InterPro" id="IPR000639">
    <property type="entry name" value="Epox_hydrolase-like"/>
</dbReference>
<accession>A0ABV4HWV2</accession>
<dbReference type="GO" id="GO:0016787">
    <property type="term" value="F:hydrolase activity"/>
    <property type="evidence" value="ECO:0007669"/>
    <property type="project" value="UniProtKB-KW"/>
</dbReference>
<dbReference type="PRINTS" id="PR00111">
    <property type="entry name" value="ABHYDROLASE"/>
</dbReference>
<dbReference type="PANTHER" id="PTHR42977:SF1">
    <property type="entry name" value="BLR6576 PROTEIN"/>
    <property type="match status" value="1"/>
</dbReference>
<dbReference type="Pfam" id="PF00561">
    <property type="entry name" value="Abhydrolase_1"/>
    <property type="match status" value="1"/>
</dbReference>
<evidence type="ECO:0000256" key="1">
    <source>
        <dbReference type="SAM" id="SignalP"/>
    </source>
</evidence>
<dbReference type="InterPro" id="IPR029058">
    <property type="entry name" value="AB_hydrolase_fold"/>
</dbReference>
<dbReference type="SUPFAM" id="SSF53474">
    <property type="entry name" value="alpha/beta-Hydrolases"/>
    <property type="match status" value="1"/>
</dbReference>
<dbReference type="InterPro" id="IPR000073">
    <property type="entry name" value="AB_hydrolase_1"/>
</dbReference>